<dbReference type="Proteomes" id="UP000295416">
    <property type="component" value="Unassembled WGS sequence"/>
</dbReference>
<organism evidence="1 2">
    <name type="scientific">Scopulibacillus darangshiensis</name>
    <dbReference type="NCBI Taxonomy" id="442528"/>
    <lineage>
        <taxon>Bacteria</taxon>
        <taxon>Bacillati</taxon>
        <taxon>Bacillota</taxon>
        <taxon>Bacilli</taxon>
        <taxon>Bacillales</taxon>
        <taxon>Sporolactobacillaceae</taxon>
        <taxon>Scopulibacillus</taxon>
    </lineage>
</organism>
<dbReference type="RefSeq" id="WP_132748185.1">
    <property type="nucleotide sequence ID" value="NZ_SLXK01000057.1"/>
</dbReference>
<sequence>MAGALKIIKTGMSGSSKGHILFKNNTFYPSFNVAPDDQEKLYQWTKEICDYRLHYHFERRVNNKEKQG</sequence>
<accession>A0A4R2NF23</accession>
<comment type="caution">
    <text evidence="1">The sequence shown here is derived from an EMBL/GenBank/DDBJ whole genome shotgun (WGS) entry which is preliminary data.</text>
</comment>
<protein>
    <submittedName>
        <fullName evidence="1">Uncharacterized protein</fullName>
    </submittedName>
</protein>
<dbReference type="EMBL" id="SLXK01000057">
    <property type="protein sequence ID" value="TCP19929.1"/>
    <property type="molecule type" value="Genomic_DNA"/>
</dbReference>
<name>A0A4R2NF23_9BACL</name>
<proteinExistence type="predicted"/>
<keyword evidence="2" id="KW-1185">Reference proteome</keyword>
<gene>
    <name evidence="1" type="ORF">EV207_1573</name>
</gene>
<evidence type="ECO:0000313" key="2">
    <source>
        <dbReference type="Proteomes" id="UP000295416"/>
    </source>
</evidence>
<evidence type="ECO:0000313" key="1">
    <source>
        <dbReference type="EMBL" id="TCP19929.1"/>
    </source>
</evidence>
<reference evidence="1 2" key="1">
    <citation type="submission" date="2019-03" db="EMBL/GenBank/DDBJ databases">
        <title>Genomic Encyclopedia of Type Strains, Phase IV (KMG-IV): sequencing the most valuable type-strain genomes for metagenomic binning, comparative biology and taxonomic classification.</title>
        <authorList>
            <person name="Goeker M."/>
        </authorList>
    </citation>
    <scope>NUCLEOTIDE SEQUENCE [LARGE SCALE GENOMIC DNA]</scope>
    <source>
        <strain evidence="1 2">DSM 19377</strain>
    </source>
</reference>
<dbReference type="AlphaFoldDB" id="A0A4R2NF23"/>
<dbReference type="OrthoDB" id="9802848at2"/>